<evidence type="ECO:0000256" key="17">
    <source>
        <dbReference type="SAM" id="Coils"/>
    </source>
</evidence>
<keyword evidence="4 15" id="KW-0138">CF(0)</keyword>
<evidence type="ECO:0000256" key="6">
    <source>
        <dbReference type="ARBA" id="ARBA00022781"/>
    </source>
</evidence>
<dbReference type="GO" id="GO:0012505">
    <property type="term" value="C:endomembrane system"/>
    <property type="evidence" value="ECO:0007669"/>
    <property type="project" value="UniProtKB-SubCell"/>
</dbReference>
<dbReference type="GO" id="GO:0046933">
    <property type="term" value="F:proton-transporting ATP synthase activity, rotational mechanism"/>
    <property type="evidence" value="ECO:0007669"/>
    <property type="project" value="UniProtKB-UniRule"/>
</dbReference>
<gene>
    <name evidence="15 18" type="primary">atpF</name>
    <name evidence="18" type="ORF">FYJ29_09280</name>
</gene>
<evidence type="ECO:0000256" key="15">
    <source>
        <dbReference type="HAMAP-Rule" id="MF_01398"/>
    </source>
</evidence>
<evidence type="ECO:0000256" key="5">
    <source>
        <dbReference type="ARBA" id="ARBA00022692"/>
    </source>
</evidence>
<evidence type="ECO:0000256" key="12">
    <source>
        <dbReference type="ARBA" id="ARBA00025614"/>
    </source>
</evidence>
<feature type="transmembrane region" description="Helical" evidence="15">
    <location>
        <begin position="12"/>
        <end position="30"/>
    </location>
</feature>
<comment type="similarity">
    <text evidence="1 15 16">Belongs to the ATPase B chain family.</text>
</comment>
<dbReference type="InterPro" id="IPR050059">
    <property type="entry name" value="ATP_synthase_B_chain"/>
</dbReference>
<evidence type="ECO:0000256" key="1">
    <source>
        <dbReference type="ARBA" id="ARBA00005513"/>
    </source>
</evidence>
<evidence type="ECO:0000313" key="19">
    <source>
        <dbReference type="Proteomes" id="UP000483362"/>
    </source>
</evidence>
<protein>
    <recommendedName>
        <fullName evidence="15">ATP synthase subunit b</fullName>
    </recommendedName>
    <alternativeName>
        <fullName evidence="15">ATP synthase F(0) sector subunit b</fullName>
    </alternativeName>
    <alternativeName>
        <fullName evidence="15">ATPase subunit I</fullName>
    </alternativeName>
    <alternativeName>
        <fullName evidence="15">F-type ATPase subunit b</fullName>
        <shortName evidence="15">F-ATPase subunit b</shortName>
    </alternativeName>
</protein>
<reference evidence="18 19" key="1">
    <citation type="submission" date="2019-08" db="EMBL/GenBank/DDBJ databases">
        <title>In-depth cultivation of the pig gut microbiome towards novel bacterial diversity and tailored functional studies.</title>
        <authorList>
            <person name="Wylensek D."/>
            <person name="Hitch T.C.A."/>
            <person name="Clavel T."/>
        </authorList>
    </citation>
    <scope>NUCLEOTIDE SEQUENCE [LARGE SCALE GENOMIC DNA]</scope>
    <source>
        <strain evidence="18 19">Oil-RF-744-WCA-WT-10</strain>
    </source>
</reference>
<comment type="function">
    <text evidence="11 15">F(1)F(0) ATP synthase produces ATP from ADP in the presence of a proton or sodium gradient. F-type ATPases consist of two structural domains, F(1) containing the extramembraneous catalytic core and F(0) containing the membrane proton channel, linked together by a central stalk and a peripheral stalk. During catalysis, ATP synthesis in the catalytic domain of F(1) is coupled via a rotary mechanism of the central stalk subunits to proton translocation.</text>
</comment>
<evidence type="ECO:0000256" key="9">
    <source>
        <dbReference type="ARBA" id="ARBA00023136"/>
    </source>
</evidence>
<sequence length="165" mass="18686">MELFVPEFGLVFWMFVAFLCLYFILAKYAWPYVVKSMEERADLIDKGVAYAQEAKAHLDNAKAEAEQVIAEARKQQADILRDADKMKSQIIEEAKGQAAVEAKKVTDAAQVSIEQARKESEQQLRQEISGYALSIAEQVIRKNMADDKAQKDLVDKLLNEVESKN</sequence>
<evidence type="ECO:0000256" key="11">
    <source>
        <dbReference type="ARBA" id="ARBA00025198"/>
    </source>
</evidence>
<evidence type="ECO:0000313" key="18">
    <source>
        <dbReference type="EMBL" id="MSS17944.1"/>
    </source>
</evidence>
<evidence type="ECO:0000256" key="8">
    <source>
        <dbReference type="ARBA" id="ARBA00023065"/>
    </source>
</evidence>
<evidence type="ECO:0000256" key="7">
    <source>
        <dbReference type="ARBA" id="ARBA00022989"/>
    </source>
</evidence>
<dbReference type="InterPro" id="IPR002146">
    <property type="entry name" value="ATP_synth_b/b'su_bac/chlpt"/>
</dbReference>
<keyword evidence="8 15" id="KW-0406">Ion transport</keyword>
<dbReference type="Proteomes" id="UP000483362">
    <property type="component" value="Unassembled WGS sequence"/>
</dbReference>
<dbReference type="InterPro" id="IPR005864">
    <property type="entry name" value="ATP_synth_F0_bsu_bac"/>
</dbReference>
<evidence type="ECO:0000256" key="14">
    <source>
        <dbReference type="ARBA" id="ARBA00037847"/>
    </source>
</evidence>
<evidence type="ECO:0000256" key="4">
    <source>
        <dbReference type="ARBA" id="ARBA00022547"/>
    </source>
</evidence>
<dbReference type="CDD" id="cd06503">
    <property type="entry name" value="ATP-synt_Fo_b"/>
    <property type="match status" value="1"/>
</dbReference>
<comment type="function">
    <text evidence="12">Component of the F(0) channel, it forms part of the peripheral stalk, linking F(1) to F(0). The b'-subunit is a diverged and duplicated form of b found in plants and photosynthetic bacteria.</text>
</comment>
<accession>A0A6L5XF58</accession>
<evidence type="ECO:0000256" key="2">
    <source>
        <dbReference type="ARBA" id="ARBA00022448"/>
    </source>
</evidence>
<dbReference type="AlphaFoldDB" id="A0A6L5XF58"/>
<dbReference type="GO" id="GO:0046961">
    <property type="term" value="F:proton-transporting ATPase activity, rotational mechanism"/>
    <property type="evidence" value="ECO:0007669"/>
    <property type="project" value="TreeGrafter"/>
</dbReference>
<dbReference type="NCBIfam" id="TIGR01144">
    <property type="entry name" value="ATP_synt_b"/>
    <property type="match status" value="1"/>
</dbReference>
<keyword evidence="3 15" id="KW-1003">Cell membrane</keyword>
<organism evidence="18 19">
    <name type="scientific">Sodaliphilus pleomorphus</name>
    <dbReference type="NCBI Taxonomy" id="2606626"/>
    <lineage>
        <taxon>Bacteria</taxon>
        <taxon>Pseudomonadati</taxon>
        <taxon>Bacteroidota</taxon>
        <taxon>Bacteroidia</taxon>
        <taxon>Bacteroidales</taxon>
        <taxon>Muribaculaceae</taxon>
        <taxon>Sodaliphilus</taxon>
    </lineage>
</organism>
<proteinExistence type="inferred from homology"/>
<comment type="subcellular location">
    <subcellularLocation>
        <location evidence="15">Cell membrane</location>
        <topology evidence="15">Single-pass membrane protein</topology>
    </subcellularLocation>
    <subcellularLocation>
        <location evidence="14">Endomembrane system</location>
        <topology evidence="14">Single-pass membrane protein</topology>
    </subcellularLocation>
</comment>
<comment type="subunit">
    <text evidence="15">F-type ATPases have 2 components, F(1) - the catalytic core - and F(0) - the membrane proton channel. F(1) has five subunits: alpha(3), beta(3), gamma(1), delta(1), epsilon(1). F(0) has three main subunits: a(1), b(2) and c(10-14). The alpha and beta chains form an alternating ring which encloses part of the gamma chain. F(1) is attached to F(0) by a central stalk formed by the gamma and epsilon chains, while a peripheral stalk is formed by the delta and b chains.</text>
</comment>
<evidence type="ECO:0000256" key="10">
    <source>
        <dbReference type="ARBA" id="ARBA00023310"/>
    </source>
</evidence>
<dbReference type="GO" id="GO:0045259">
    <property type="term" value="C:proton-transporting ATP synthase complex"/>
    <property type="evidence" value="ECO:0007669"/>
    <property type="project" value="UniProtKB-KW"/>
</dbReference>
<keyword evidence="7 15" id="KW-1133">Transmembrane helix</keyword>
<name>A0A6L5XF58_9BACT</name>
<dbReference type="PANTHER" id="PTHR33445">
    <property type="entry name" value="ATP SYNTHASE SUBUNIT B', CHLOROPLASTIC"/>
    <property type="match status" value="1"/>
</dbReference>
<dbReference type="Pfam" id="PF00430">
    <property type="entry name" value="ATP-synt_B"/>
    <property type="match status" value="1"/>
</dbReference>
<dbReference type="SUPFAM" id="SSF81573">
    <property type="entry name" value="F1F0 ATP synthase subunit B, membrane domain"/>
    <property type="match status" value="1"/>
</dbReference>
<dbReference type="Gene3D" id="1.20.5.620">
    <property type="entry name" value="F1F0 ATP synthase subunit B, membrane domain"/>
    <property type="match status" value="1"/>
</dbReference>
<dbReference type="HAMAP" id="MF_01398">
    <property type="entry name" value="ATP_synth_b_bprime"/>
    <property type="match status" value="1"/>
</dbReference>
<keyword evidence="19" id="KW-1185">Reference proteome</keyword>
<keyword evidence="5 15" id="KW-0812">Transmembrane</keyword>
<dbReference type="RefSeq" id="WP_154328450.1">
    <property type="nucleotide sequence ID" value="NZ_CP045696.1"/>
</dbReference>
<feature type="coiled-coil region" evidence="17">
    <location>
        <begin position="51"/>
        <end position="89"/>
    </location>
</feature>
<comment type="caution">
    <text evidence="18">The sequence shown here is derived from an EMBL/GenBank/DDBJ whole genome shotgun (WGS) entry which is preliminary data.</text>
</comment>
<keyword evidence="10 15" id="KW-0066">ATP synthesis</keyword>
<dbReference type="PANTHER" id="PTHR33445:SF1">
    <property type="entry name" value="ATP SYNTHASE SUBUNIT B"/>
    <property type="match status" value="1"/>
</dbReference>
<keyword evidence="2 15" id="KW-0813">Transport</keyword>
<evidence type="ECO:0000256" key="16">
    <source>
        <dbReference type="RuleBase" id="RU003848"/>
    </source>
</evidence>
<keyword evidence="17" id="KW-0175">Coiled coil</keyword>
<dbReference type="GO" id="GO:0005886">
    <property type="term" value="C:plasma membrane"/>
    <property type="evidence" value="ECO:0007669"/>
    <property type="project" value="UniProtKB-SubCell"/>
</dbReference>
<dbReference type="InterPro" id="IPR028987">
    <property type="entry name" value="ATP_synth_B-like_membr_sf"/>
</dbReference>
<evidence type="ECO:0000256" key="13">
    <source>
        <dbReference type="ARBA" id="ARBA00026054"/>
    </source>
</evidence>
<evidence type="ECO:0000256" key="3">
    <source>
        <dbReference type="ARBA" id="ARBA00022475"/>
    </source>
</evidence>
<comment type="subunit">
    <text evidence="13">F-type ATPases have 2 components, F(1) - the catalytic core - and F(0) - the membrane proton channel. F(1) has five subunits: alpha(3), beta(3), gamma(1), delta(1), epsilon(1). F(0) has four main subunits: a(1), b(2) and c(10-14). The alpha and beta chains form an alternating ring which encloses part of the gamma chain. F(1) is attached to F(0) by a central stalk formed by the gamma and epsilon chains, while a peripheral stalk is formed by the delta and b chains.</text>
</comment>
<keyword evidence="6 15" id="KW-0375">Hydrogen ion transport</keyword>
<keyword evidence="9 15" id="KW-0472">Membrane</keyword>
<dbReference type="EMBL" id="VULT01000014">
    <property type="protein sequence ID" value="MSS17944.1"/>
    <property type="molecule type" value="Genomic_DNA"/>
</dbReference>